<keyword evidence="6" id="KW-0106">Calcium</keyword>
<dbReference type="Pfam" id="PF00353">
    <property type="entry name" value="HemolysinCabind"/>
    <property type="match status" value="7"/>
</dbReference>
<keyword evidence="5" id="KW-0677">Repeat</keyword>
<dbReference type="InterPro" id="IPR011049">
    <property type="entry name" value="Serralysin-like_metalloprot_C"/>
</dbReference>
<dbReference type="EMBL" id="OX458333">
    <property type="protein sequence ID" value="CAI8802977.1"/>
    <property type="molecule type" value="Genomic_DNA"/>
</dbReference>
<gene>
    <name evidence="8" type="ORF">MSZNOR_1626</name>
</gene>
<evidence type="ECO:0000256" key="6">
    <source>
        <dbReference type="ARBA" id="ARBA00022837"/>
    </source>
</evidence>
<dbReference type="InterPro" id="IPR001343">
    <property type="entry name" value="Hemolysn_Ca-bd"/>
</dbReference>
<dbReference type="GO" id="GO:0016787">
    <property type="term" value="F:hydrolase activity"/>
    <property type="evidence" value="ECO:0007669"/>
    <property type="project" value="UniProtKB-KW"/>
</dbReference>
<sequence>MTAYTKEEIKNSLVRTYAWNGYDLGQELNLTYSFADLLPYWENFDFGLSKVVKGTINSITGPQKEAFRAAVERWESVANIHLKEEAPYTFTVEGSAASYSFGDIVVVGGAMEERDILGSTTFPSASRSVNSVGDIVIANTGPAAIQNSQLEPGQTGFNTFVHELGHALGLNHPVNYKDETANPNPLPSDPGQRYTVMSYQPVKGIPGYAEWWASAPMLYDILAIQTLYGANPNTGAGDGDRYTFQTGANAIQAIWDADGSDDVIDASALTKPVTIDLRPGHFSFVGKDERHSVQQIAIAYQIAGYEHNWIENAIGGTSDDRLIGNDAVNRLEGNAGNDTLEGGKGDDILVGGAGFDTYVHRSGDGSDRIVETREADGTFHGLIRIESTVSDQLATGYFKPVDDQPDTYTSADGLILIRGATWQLQTPDGASIDLGADFQSGDLGIRLAAAPPTTHTQLNGDETGNYLSSTSIGSVRVDGLDGKDMIWGSAEADVLNGGDGNDWIVGDGGADHIDGGPGDDYITGVGDGSFVDAGGGHDIISAVGAEFMVIDRPNSPITADAFWTDVSQHWNSGHSAPYLHASGSVTVDYYGGIRPGETYRGESVLGGGWTYEFTITSSNVFNVKYMHPTLAPTGIAPARSWEHGMASMPAHVQGVALWGGDGNDLLIGHGAKDNLAGGKDNDILLGNGGDDDLKGGEGEDILIGGSGIDVLDGGSENDQLFGEAGGDIIFGGGGNDDIWAGPLSALAGADGDDYVDGGAGDDYVESGEGNDTLLGGADNDTLFAGAGSDVLAGGTGVDYLDGGAEQDVLHADDGADVLVGGIGDDTLEGGAGRDTYVYNLGDGIDRIDDFAEPGAAGGPIGNVLSFGAGIGPSDLRLGLGSLAIHLPDGGAIHIEGFNADDPGANPVIDTFEFADGTTLSYHQLIERGFDIVGTVQHPQLREKADKKPRHWRTILSSSL</sequence>
<dbReference type="Gene3D" id="2.150.10.10">
    <property type="entry name" value="Serralysin-like metalloprotease, C-terminal"/>
    <property type="match status" value="6"/>
</dbReference>
<keyword evidence="9" id="KW-1185">Reference proteome</keyword>
<keyword evidence="8" id="KW-0378">Hydrolase</keyword>
<dbReference type="InterPro" id="IPR018511">
    <property type="entry name" value="Hemolysin-typ_Ca-bd_CS"/>
</dbReference>
<evidence type="ECO:0000313" key="8">
    <source>
        <dbReference type="EMBL" id="CAI8802977.1"/>
    </source>
</evidence>
<name>A0ABM9I098_9GAMM</name>
<dbReference type="EC" id="3.4.24.40" evidence="8"/>
<protein>
    <submittedName>
        <fullName evidence="8">Serralysin</fullName>
        <ecNumber evidence="8">3.4.24.40</ecNumber>
    </submittedName>
</protein>
<dbReference type="CDD" id="cd04277">
    <property type="entry name" value="ZnMc_serralysin_like"/>
    <property type="match status" value="1"/>
</dbReference>
<organism evidence="8 9">
    <name type="scientific">Methylocaldum szegediense</name>
    <dbReference type="NCBI Taxonomy" id="73780"/>
    <lineage>
        <taxon>Bacteria</taxon>
        <taxon>Pseudomonadati</taxon>
        <taxon>Pseudomonadota</taxon>
        <taxon>Gammaproteobacteria</taxon>
        <taxon>Methylococcales</taxon>
        <taxon>Methylococcaceae</taxon>
        <taxon>Methylocaldum</taxon>
    </lineage>
</organism>
<dbReference type="SMART" id="SM00235">
    <property type="entry name" value="ZnMc"/>
    <property type="match status" value="1"/>
</dbReference>
<reference evidence="8 9" key="1">
    <citation type="submission" date="2023-03" db="EMBL/GenBank/DDBJ databases">
        <authorList>
            <person name="Pearce D."/>
        </authorList>
    </citation>
    <scope>NUCLEOTIDE SEQUENCE [LARGE SCALE GENOMIC DNA]</scope>
    <source>
        <strain evidence="8">Msz</strain>
    </source>
</reference>
<dbReference type="InterPro" id="IPR050557">
    <property type="entry name" value="RTX_toxin/Mannuronan_C5-epim"/>
</dbReference>
<proteinExistence type="inferred from homology"/>
<dbReference type="PRINTS" id="PR00313">
    <property type="entry name" value="CABNDNGRPT"/>
</dbReference>
<evidence type="ECO:0000256" key="3">
    <source>
        <dbReference type="ARBA" id="ARBA00009490"/>
    </source>
</evidence>
<dbReference type="PANTHER" id="PTHR38340:SF1">
    <property type="entry name" value="S-LAYER PROTEIN"/>
    <property type="match status" value="1"/>
</dbReference>
<evidence type="ECO:0000256" key="4">
    <source>
        <dbReference type="ARBA" id="ARBA00022525"/>
    </source>
</evidence>
<dbReference type="PROSITE" id="PS00330">
    <property type="entry name" value="HEMOLYSIN_CALCIUM"/>
    <property type="match status" value="7"/>
</dbReference>
<feature type="domain" description="Peptidase metallopeptidase" evidence="7">
    <location>
        <begin position="37"/>
        <end position="211"/>
    </location>
</feature>
<dbReference type="RefSeq" id="WP_317963859.1">
    <property type="nucleotide sequence ID" value="NZ_OX458333.1"/>
</dbReference>
<dbReference type="SUPFAM" id="SSF55486">
    <property type="entry name" value="Metalloproteases ('zincins'), catalytic domain"/>
    <property type="match status" value="1"/>
</dbReference>
<dbReference type="Gene3D" id="3.40.390.10">
    <property type="entry name" value="Collagenase (Catalytic Domain)"/>
    <property type="match status" value="1"/>
</dbReference>
<evidence type="ECO:0000256" key="1">
    <source>
        <dbReference type="ARBA" id="ARBA00001913"/>
    </source>
</evidence>
<comment type="subcellular location">
    <subcellularLocation>
        <location evidence="2">Secreted</location>
    </subcellularLocation>
</comment>
<dbReference type="SUPFAM" id="SSF51120">
    <property type="entry name" value="beta-Roll"/>
    <property type="match status" value="4"/>
</dbReference>
<comment type="similarity">
    <text evidence="3">Belongs to the peptidase M10B family.</text>
</comment>
<dbReference type="InterPro" id="IPR013858">
    <property type="entry name" value="Peptidase_M10B_C"/>
</dbReference>
<dbReference type="PANTHER" id="PTHR38340">
    <property type="entry name" value="S-LAYER PROTEIN"/>
    <property type="match status" value="1"/>
</dbReference>
<dbReference type="InterPro" id="IPR034033">
    <property type="entry name" value="Serralysin-like"/>
</dbReference>
<keyword evidence="4" id="KW-0964">Secreted</keyword>
<evidence type="ECO:0000256" key="5">
    <source>
        <dbReference type="ARBA" id="ARBA00022737"/>
    </source>
</evidence>
<evidence type="ECO:0000313" key="9">
    <source>
        <dbReference type="Proteomes" id="UP001162030"/>
    </source>
</evidence>
<dbReference type="Proteomes" id="UP001162030">
    <property type="component" value="Chromosome"/>
</dbReference>
<accession>A0ABM9I098</accession>
<dbReference type="InterPro" id="IPR006026">
    <property type="entry name" value="Peptidase_Metallo"/>
</dbReference>
<evidence type="ECO:0000259" key="7">
    <source>
        <dbReference type="SMART" id="SM00235"/>
    </source>
</evidence>
<dbReference type="InterPro" id="IPR024079">
    <property type="entry name" value="MetalloPept_cat_dom_sf"/>
</dbReference>
<evidence type="ECO:0000256" key="2">
    <source>
        <dbReference type="ARBA" id="ARBA00004613"/>
    </source>
</evidence>
<dbReference type="Pfam" id="PF08548">
    <property type="entry name" value="Peptidase_M10_C"/>
    <property type="match status" value="1"/>
</dbReference>
<comment type="cofactor">
    <cofactor evidence="1">
        <name>Ca(2+)</name>
        <dbReference type="ChEBI" id="CHEBI:29108"/>
    </cofactor>
</comment>